<evidence type="ECO:0000313" key="1">
    <source>
        <dbReference type="EMBL" id="SVD74724.1"/>
    </source>
</evidence>
<organism evidence="1">
    <name type="scientific">marine metagenome</name>
    <dbReference type="NCBI Taxonomy" id="408172"/>
    <lineage>
        <taxon>unclassified sequences</taxon>
        <taxon>metagenomes</taxon>
        <taxon>ecological metagenomes</taxon>
    </lineage>
</organism>
<dbReference type="EMBL" id="UINC01170598">
    <property type="protein sequence ID" value="SVD74724.1"/>
    <property type="molecule type" value="Genomic_DNA"/>
</dbReference>
<gene>
    <name evidence="1" type="ORF">METZ01_LOCUS427578</name>
</gene>
<name>A0A382XUZ7_9ZZZZ</name>
<sequence>MSPVPSPHKKLFPLRWFGTLRAHANIFHNFHDLDPNG</sequence>
<protein>
    <submittedName>
        <fullName evidence="1">Uncharacterized protein</fullName>
    </submittedName>
</protein>
<dbReference type="AlphaFoldDB" id="A0A382XUZ7"/>
<feature type="non-terminal residue" evidence="1">
    <location>
        <position position="37"/>
    </location>
</feature>
<proteinExistence type="predicted"/>
<reference evidence="1" key="1">
    <citation type="submission" date="2018-05" db="EMBL/GenBank/DDBJ databases">
        <authorList>
            <person name="Lanie J.A."/>
            <person name="Ng W.-L."/>
            <person name="Kazmierczak K.M."/>
            <person name="Andrzejewski T.M."/>
            <person name="Davidsen T.M."/>
            <person name="Wayne K.J."/>
            <person name="Tettelin H."/>
            <person name="Glass J.I."/>
            <person name="Rusch D."/>
            <person name="Podicherti R."/>
            <person name="Tsui H.-C.T."/>
            <person name="Winkler M.E."/>
        </authorList>
    </citation>
    <scope>NUCLEOTIDE SEQUENCE</scope>
</reference>
<accession>A0A382XUZ7</accession>